<dbReference type="HOGENOM" id="CLU_3296333_0_0_0"/>
<gene>
    <name evidence="1" type="ordered locus">Sterm_2345</name>
</gene>
<dbReference type="PROSITE" id="PS51257">
    <property type="entry name" value="PROKAR_LIPOPROTEIN"/>
    <property type="match status" value="1"/>
</dbReference>
<evidence type="ECO:0008006" key="3">
    <source>
        <dbReference type="Google" id="ProtNLM"/>
    </source>
</evidence>
<protein>
    <recommendedName>
        <fullName evidence="3">Lipoprotein</fullName>
    </recommendedName>
</protein>
<dbReference type="EMBL" id="CP001739">
    <property type="protein sequence ID" value="ACZ09198.1"/>
    <property type="molecule type" value="Genomic_DNA"/>
</dbReference>
<dbReference type="AlphaFoldDB" id="D1AL55"/>
<keyword evidence="2" id="KW-1185">Reference proteome</keyword>
<dbReference type="KEGG" id="str:Sterm_2345"/>
<name>D1AL55_SEBTE</name>
<reference evidence="1 2" key="2">
    <citation type="journal article" date="2010" name="Stand. Genomic Sci.">
        <title>Complete genome sequence of Sebaldella termitidis type strain (NCTC 11300).</title>
        <authorList>
            <person name="Harmon-Smith M."/>
            <person name="Celia L."/>
            <person name="Chertkov O."/>
            <person name="Lapidus A."/>
            <person name="Copeland A."/>
            <person name="Glavina Del Rio T."/>
            <person name="Nolan M."/>
            <person name="Lucas S."/>
            <person name="Tice H."/>
            <person name="Cheng J.F."/>
            <person name="Han C."/>
            <person name="Detter J.C."/>
            <person name="Bruce D."/>
            <person name="Goodwin L."/>
            <person name="Pitluck S."/>
            <person name="Pati A."/>
            <person name="Liolios K."/>
            <person name="Ivanova N."/>
            <person name="Mavromatis K."/>
            <person name="Mikhailova N."/>
            <person name="Chen A."/>
            <person name="Palaniappan K."/>
            <person name="Land M."/>
            <person name="Hauser L."/>
            <person name="Chang Y.J."/>
            <person name="Jeffries C.D."/>
            <person name="Brettin T."/>
            <person name="Goker M."/>
            <person name="Beck B."/>
            <person name="Bristow J."/>
            <person name="Eisen J.A."/>
            <person name="Markowitz V."/>
            <person name="Hugenholtz P."/>
            <person name="Kyrpides N.C."/>
            <person name="Klenk H.P."/>
            <person name="Chen F."/>
        </authorList>
    </citation>
    <scope>NUCLEOTIDE SEQUENCE [LARGE SCALE GENOMIC DNA]</scope>
    <source>
        <strain evidence="2">ATCC 33386 / NCTC 11300</strain>
    </source>
</reference>
<dbReference type="STRING" id="526218.Sterm_2345"/>
<proteinExistence type="predicted"/>
<dbReference type="Proteomes" id="UP000000845">
    <property type="component" value="Chromosome"/>
</dbReference>
<sequence length="40" mass="4517">MKKLYMVLILSLAVTSCVVVEDGYRGTRVRVRRPPLIIIG</sequence>
<evidence type="ECO:0000313" key="2">
    <source>
        <dbReference type="Proteomes" id="UP000000845"/>
    </source>
</evidence>
<accession>D1AL55</accession>
<dbReference type="RefSeq" id="WP_012861792.1">
    <property type="nucleotide sequence ID" value="NC_013517.1"/>
</dbReference>
<evidence type="ECO:0000313" key="1">
    <source>
        <dbReference type="EMBL" id="ACZ09198.1"/>
    </source>
</evidence>
<organism evidence="1 2">
    <name type="scientific">Sebaldella termitidis (strain ATCC 33386 / NCTC 11300)</name>
    <dbReference type="NCBI Taxonomy" id="526218"/>
    <lineage>
        <taxon>Bacteria</taxon>
        <taxon>Fusobacteriati</taxon>
        <taxon>Fusobacteriota</taxon>
        <taxon>Fusobacteriia</taxon>
        <taxon>Fusobacteriales</taxon>
        <taxon>Leptotrichiaceae</taxon>
        <taxon>Sebaldella</taxon>
    </lineage>
</organism>
<reference evidence="2" key="1">
    <citation type="submission" date="2009-09" db="EMBL/GenBank/DDBJ databases">
        <title>The complete chromosome of Sebaldella termitidis ATCC 33386.</title>
        <authorList>
            <consortium name="US DOE Joint Genome Institute (JGI-PGF)"/>
            <person name="Lucas S."/>
            <person name="Copeland A."/>
            <person name="Lapidus A."/>
            <person name="Glavina del Rio T."/>
            <person name="Dalin E."/>
            <person name="Tice H."/>
            <person name="Bruce D."/>
            <person name="Goodwin L."/>
            <person name="Pitluck S."/>
            <person name="Kyrpides N."/>
            <person name="Mavromatis K."/>
            <person name="Ivanova N."/>
            <person name="Mikhailova N."/>
            <person name="Sims D."/>
            <person name="Meincke L."/>
            <person name="Brettin T."/>
            <person name="Detter J.C."/>
            <person name="Han C."/>
            <person name="Larimer F."/>
            <person name="Land M."/>
            <person name="Hauser L."/>
            <person name="Markowitz V."/>
            <person name="Cheng J.F."/>
            <person name="Hugenholtz P."/>
            <person name="Woyke T."/>
            <person name="Wu D."/>
            <person name="Eisen J.A."/>
        </authorList>
    </citation>
    <scope>NUCLEOTIDE SEQUENCE [LARGE SCALE GENOMIC DNA]</scope>
    <source>
        <strain evidence="2">ATCC 33386 / NCTC 11300</strain>
    </source>
</reference>